<dbReference type="Pfam" id="PF13286">
    <property type="entry name" value="HD_assoc"/>
    <property type="match status" value="1"/>
</dbReference>
<keyword evidence="5" id="KW-1185">Reference proteome</keyword>
<dbReference type="EMBL" id="JACVHF010000053">
    <property type="protein sequence ID" value="MBC9786609.1"/>
    <property type="molecule type" value="Genomic_DNA"/>
</dbReference>
<accession>A0ABR7T9B5</accession>
<protein>
    <recommendedName>
        <fullName evidence="2">Deoxyguanosinetriphosphate triphosphohydrolase-like protein</fullName>
    </recommendedName>
</protein>
<dbReference type="PROSITE" id="PS51831">
    <property type="entry name" value="HD"/>
    <property type="match status" value="1"/>
</dbReference>
<organism evidence="4 5">
    <name type="scientific">Heliobacterium chlorum</name>
    <dbReference type="NCBI Taxonomy" id="2698"/>
    <lineage>
        <taxon>Bacteria</taxon>
        <taxon>Bacillati</taxon>
        <taxon>Bacillota</taxon>
        <taxon>Clostridia</taxon>
        <taxon>Eubacteriales</taxon>
        <taxon>Heliobacteriaceae</taxon>
        <taxon>Heliobacterium</taxon>
    </lineage>
</organism>
<dbReference type="NCBIfam" id="TIGR01353">
    <property type="entry name" value="dGTP_triPase"/>
    <property type="match status" value="1"/>
</dbReference>
<dbReference type="HAMAP" id="MF_01212">
    <property type="entry name" value="dGTPase_type2"/>
    <property type="match status" value="1"/>
</dbReference>
<name>A0ABR7T9B5_HELCL</name>
<proteinExistence type="inferred from homology"/>
<dbReference type="Gene3D" id="1.10.3210.10">
    <property type="entry name" value="Hypothetical protein af1432"/>
    <property type="match status" value="1"/>
</dbReference>
<comment type="caution">
    <text evidence="4">The sequence shown here is derived from an EMBL/GenBank/DDBJ whole genome shotgun (WGS) entry which is preliminary data.</text>
</comment>
<dbReference type="Proteomes" id="UP000617402">
    <property type="component" value="Unassembled WGS sequence"/>
</dbReference>
<evidence type="ECO:0000313" key="4">
    <source>
        <dbReference type="EMBL" id="MBC9786609.1"/>
    </source>
</evidence>
<dbReference type="Pfam" id="PF01966">
    <property type="entry name" value="HD"/>
    <property type="match status" value="1"/>
</dbReference>
<dbReference type="PANTHER" id="PTHR35795">
    <property type="entry name" value="SLR1885 PROTEIN"/>
    <property type="match status" value="1"/>
</dbReference>
<evidence type="ECO:0000313" key="5">
    <source>
        <dbReference type="Proteomes" id="UP000617402"/>
    </source>
</evidence>
<gene>
    <name evidence="4" type="primary">dgt</name>
    <name evidence="4" type="ORF">H1S01_19375</name>
</gene>
<dbReference type="PANTHER" id="PTHR35795:SF1">
    <property type="entry name" value="BIS(5'-NUCLEOSYL)-TETRAPHOSPHATASE, SYMMETRICAL"/>
    <property type="match status" value="1"/>
</dbReference>
<dbReference type="SUPFAM" id="SSF109604">
    <property type="entry name" value="HD-domain/PDEase-like"/>
    <property type="match status" value="1"/>
</dbReference>
<dbReference type="InterPro" id="IPR026875">
    <property type="entry name" value="PHydrolase_assoc_dom"/>
</dbReference>
<sequence length="451" mass="52210">MDLKYLRDYHTHKKLEKENLKNFAQLNDGIAITRLRKEPKDRRLEFQFDRDKIIHSRAFRRLIHKTQVLVSNKGDHYRTRLTHTLEVSQIARSISKLLGLNEELTEAIALGHDLGHTPFGHIGERTLHDIMSGVHEDTVGVPKFGGFKHNLQSVHLCDHLEQWENENIGLNLTLAVRDGILKHTKLNYKKENGQIEKVKYNVDLRDLTLESDCPFTLEGQVVSIADEIAQTTHDLEDALRAGIIKPDDLLEDELINSAFIRLRRLFDDYKSYKISDIEYISTVRKFSTREFRNYIIGPLVGLLIDDVADNTDIMLQENYPSGVFPENGYDKWIVSFSKPIKEKQKKLSDLMYNFYLGSVEVSVMDGRASKIIKSLFAAYWENPTQLPDYVLKKYFTKPGNPTGNFSRLMLSKNKMASMRDNDTFARLICDHIASMTDNYAFEEYKKLYLPD</sequence>
<comment type="similarity">
    <text evidence="2">Belongs to the dGTPase family. Type 2 subfamily.</text>
</comment>
<dbReference type="InterPro" id="IPR006261">
    <property type="entry name" value="dGTPase"/>
</dbReference>
<dbReference type="InterPro" id="IPR006674">
    <property type="entry name" value="HD_domain"/>
</dbReference>
<keyword evidence="1 2" id="KW-0378">Hydrolase</keyword>
<evidence type="ECO:0000256" key="1">
    <source>
        <dbReference type="ARBA" id="ARBA00022801"/>
    </source>
</evidence>
<dbReference type="InterPro" id="IPR051094">
    <property type="entry name" value="Diverse_Catalytic_Enzymes"/>
</dbReference>
<evidence type="ECO:0000259" key="3">
    <source>
        <dbReference type="PROSITE" id="PS51831"/>
    </source>
</evidence>
<evidence type="ECO:0000256" key="2">
    <source>
        <dbReference type="HAMAP-Rule" id="MF_01212"/>
    </source>
</evidence>
<dbReference type="InterPro" id="IPR023023">
    <property type="entry name" value="dNTPase_2"/>
</dbReference>
<reference evidence="4 5" key="1">
    <citation type="submission" date="2020-07" db="EMBL/GenBank/DDBJ databases">
        <title>Draft whole-genome sequence of Heliobacterium chlorum DSM 3682, type strain.</title>
        <authorList>
            <person name="Kyndt J.A."/>
            <person name="Meyer T.E."/>
            <person name="Imhoff J.F."/>
        </authorList>
    </citation>
    <scope>NUCLEOTIDE SEQUENCE [LARGE SCALE GENOMIC DNA]</scope>
    <source>
        <strain evidence="4 5">DSM 3682</strain>
    </source>
</reference>
<dbReference type="CDD" id="cd00077">
    <property type="entry name" value="HDc"/>
    <property type="match status" value="1"/>
</dbReference>
<feature type="domain" description="HD" evidence="3">
    <location>
        <begin position="80"/>
        <end position="231"/>
    </location>
</feature>
<dbReference type="SMART" id="SM00471">
    <property type="entry name" value="HDc"/>
    <property type="match status" value="1"/>
</dbReference>
<dbReference type="InterPro" id="IPR003607">
    <property type="entry name" value="HD/PDEase_dom"/>
</dbReference>
<dbReference type="RefSeq" id="WP_188042027.1">
    <property type="nucleotide sequence ID" value="NZ_JACVHF010000053.1"/>
</dbReference>